<proteinExistence type="predicted"/>
<organism evidence="1 2">
    <name type="scientific">Pseudomonas peli</name>
    <dbReference type="NCBI Taxonomy" id="592361"/>
    <lineage>
        <taxon>Bacteria</taxon>
        <taxon>Pseudomonadati</taxon>
        <taxon>Pseudomonadota</taxon>
        <taxon>Gammaproteobacteria</taxon>
        <taxon>Pseudomonadales</taxon>
        <taxon>Pseudomonadaceae</taxon>
        <taxon>Pseudomonas</taxon>
    </lineage>
</organism>
<dbReference type="AlphaFoldDB" id="A0AB37Z428"/>
<dbReference type="RefSeq" id="WP_090248695.1">
    <property type="nucleotide sequence ID" value="NZ_FMTL01000001.1"/>
</dbReference>
<protein>
    <recommendedName>
        <fullName evidence="3">Preprotein translocase subunit SecA</fullName>
    </recommendedName>
</protein>
<accession>A0AB37Z428</accession>
<gene>
    <name evidence="1" type="ORF">SAMN05216370_0872</name>
</gene>
<keyword evidence="2" id="KW-1185">Reference proteome</keyword>
<dbReference type="EMBL" id="FMTL01000001">
    <property type="protein sequence ID" value="SCW38785.1"/>
    <property type="molecule type" value="Genomic_DNA"/>
</dbReference>
<evidence type="ECO:0000313" key="2">
    <source>
        <dbReference type="Proteomes" id="UP000242418"/>
    </source>
</evidence>
<sequence>MTTAQERLDNVRAEIDEVLRKGQRLRKGDREVQRAELASLRMLEEQYAKQAGREAAAKDGRPRITRLYHGGKGI</sequence>
<dbReference type="Proteomes" id="UP000242418">
    <property type="component" value="Unassembled WGS sequence"/>
</dbReference>
<reference evidence="1 2" key="1">
    <citation type="submission" date="2016-10" db="EMBL/GenBank/DDBJ databases">
        <authorList>
            <person name="Varghese N."/>
            <person name="Submissions S."/>
        </authorList>
    </citation>
    <scope>NUCLEOTIDE SEQUENCE [LARGE SCALE GENOMIC DNA]</scope>
    <source>
        <strain evidence="1 2">DSM 17833</strain>
    </source>
</reference>
<comment type="caution">
    <text evidence="1">The sequence shown here is derived from an EMBL/GenBank/DDBJ whole genome shotgun (WGS) entry which is preliminary data.</text>
</comment>
<evidence type="ECO:0008006" key="3">
    <source>
        <dbReference type="Google" id="ProtNLM"/>
    </source>
</evidence>
<evidence type="ECO:0000313" key="1">
    <source>
        <dbReference type="EMBL" id="SCW38785.1"/>
    </source>
</evidence>
<name>A0AB37Z428_9PSED</name>